<dbReference type="AlphaFoldDB" id="A0A2S8HC62"/>
<reference evidence="1 2" key="1">
    <citation type="submission" date="2018-02" db="EMBL/GenBank/DDBJ databases">
        <title>Draft genome sequencing of Pseudomonas frederiksbergensis 11-D3.</title>
        <authorList>
            <person name="Zheng B.-X."/>
        </authorList>
    </citation>
    <scope>NUCLEOTIDE SEQUENCE [LARGE SCALE GENOMIC DNA]</scope>
    <source>
        <strain evidence="1 2">11-D3</strain>
    </source>
</reference>
<dbReference type="Proteomes" id="UP000239687">
    <property type="component" value="Unassembled WGS sequence"/>
</dbReference>
<organism evidence="1 2">
    <name type="scientific">Pseudomonas frederiksbergensis</name>
    <dbReference type="NCBI Taxonomy" id="104087"/>
    <lineage>
        <taxon>Bacteria</taxon>
        <taxon>Pseudomonadati</taxon>
        <taxon>Pseudomonadota</taxon>
        <taxon>Gammaproteobacteria</taxon>
        <taxon>Pseudomonadales</taxon>
        <taxon>Pseudomonadaceae</taxon>
        <taxon>Pseudomonas</taxon>
    </lineage>
</organism>
<proteinExistence type="predicted"/>
<name>A0A2S8HC62_9PSED</name>
<dbReference type="RefSeq" id="WP_105346479.1">
    <property type="nucleotide sequence ID" value="NZ_PUIN01000015.1"/>
</dbReference>
<sequence>MKTNQFVGKCSGKSQYNGNPVGTEFFTEEIQFAMNFYAAQKGQDFVQIFYGQSLEAGDHELKVGPEEEAKLEYKVGNIIHRPQGTVKVMVSSDLDKQVGTFDASYLDGIGRPILFKGEFEGQYFLK</sequence>
<comment type="caution">
    <text evidence="1">The sequence shown here is derived from an EMBL/GenBank/DDBJ whole genome shotgun (WGS) entry which is preliminary data.</text>
</comment>
<evidence type="ECO:0000313" key="1">
    <source>
        <dbReference type="EMBL" id="PQP00107.1"/>
    </source>
</evidence>
<accession>A0A2S8HC62</accession>
<evidence type="ECO:0000313" key="2">
    <source>
        <dbReference type="Proteomes" id="UP000239687"/>
    </source>
</evidence>
<gene>
    <name evidence="1" type="ORF">C5612_24505</name>
</gene>
<dbReference type="EMBL" id="PUIN01000015">
    <property type="protein sequence ID" value="PQP00107.1"/>
    <property type="molecule type" value="Genomic_DNA"/>
</dbReference>
<protein>
    <submittedName>
        <fullName evidence="1">Uncharacterized protein</fullName>
    </submittedName>
</protein>